<reference evidence="2 3" key="1">
    <citation type="submission" date="2006-04" db="EMBL/GenBank/DDBJ databases">
        <authorList>
            <person name="Nierman W.C."/>
        </authorList>
    </citation>
    <scope>NUCLEOTIDE SEQUENCE [LARGE SCALE GENOMIC DNA]</scope>
    <source>
        <strain evidence="2 3">DW4/3-1</strain>
    </source>
</reference>
<accession>Q09DS6</accession>
<proteinExistence type="predicted"/>
<evidence type="ECO:0000313" key="3">
    <source>
        <dbReference type="Proteomes" id="UP000032702"/>
    </source>
</evidence>
<sequence>MAPDGGLKDAGLLKEPQGPLQVLQLRQVQVRGAHLAQRGQGRGCRHPGYQWVLERLLGEVLLRLRVEQEGDELLRRLRLLRALQHRRTRHVHQRARISGRQEVVGHRQRLALVLLRGIQVVVVHEAHVDLSTPQRLDDGRIVLVGARRIGLHALQPLLRRRVPLHQPQRRHERLERAVGGRPANAALPRRLREALNPSGQLLWLHLGGVVGHHTGPAAQTDPERLGRAEARVHLLHLRLGQRLKQLGLRQRSERARILGDEHVRGRLRPLLHQRGDQLRRLAIAHLHLDARLGGEGFVEGPHEALIASGVNGQGLRGMNSGGQQQGNQGKQKAAHGPQTLTDSATGCHPGQMGSGVGGVAASRRGSITRKQVPCPTVLSTEISPPSPLTMLWQMDNPSPVPTPTGLVVKNGSKMRLRCSGAMPSPLSRTSPTTQGPSTPRRTSTVCRSDAPSGMAWDALSSRLRNTWPRRASLPRTEGTVCKWLMS</sequence>
<name>Q09DS6_STIAD</name>
<comment type="caution">
    <text evidence="2">The sequence shown here is derived from an EMBL/GenBank/DDBJ whole genome shotgun (WGS) entry which is preliminary data.</text>
</comment>
<protein>
    <submittedName>
        <fullName evidence="2">Uncharacterized protein</fullName>
    </submittedName>
</protein>
<dbReference type="AlphaFoldDB" id="Q09DS6"/>
<organism evidence="2 3">
    <name type="scientific">Stigmatella aurantiaca (strain DW4/3-1)</name>
    <dbReference type="NCBI Taxonomy" id="378806"/>
    <lineage>
        <taxon>Bacteria</taxon>
        <taxon>Pseudomonadati</taxon>
        <taxon>Myxococcota</taxon>
        <taxon>Myxococcia</taxon>
        <taxon>Myxococcales</taxon>
        <taxon>Cystobacterineae</taxon>
        <taxon>Archangiaceae</taxon>
        <taxon>Stigmatella</taxon>
    </lineage>
</organism>
<evidence type="ECO:0000256" key="1">
    <source>
        <dbReference type="SAM" id="MobiDB-lite"/>
    </source>
</evidence>
<dbReference type="Proteomes" id="UP000032702">
    <property type="component" value="Unassembled WGS sequence"/>
</dbReference>
<dbReference type="EMBL" id="AAMD01000002">
    <property type="protein sequence ID" value="EAU69958.1"/>
    <property type="molecule type" value="Genomic_DNA"/>
</dbReference>
<feature type="region of interest" description="Disordered" evidence="1">
    <location>
        <begin position="420"/>
        <end position="451"/>
    </location>
</feature>
<feature type="compositionally biased region" description="Polar residues" evidence="1">
    <location>
        <begin position="426"/>
        <end position="446"/>
    </location>
</feature>
<gene>
    <name evidence="2" type="ORF">STIAU_5600</name>
</gene>
<evidence type="ECO:0000313" key="2">
    <source>
        <dbReference type="EMBL" id="EAU69958.1"/>
    </source>
</evidence>
<feature type="compositionally biased region" description="Gly residues" evidence="1">
    <location>
        <begin position="315"/>
        <end position="324"/>
    </location>
</feature>
<feature type="region of interest" description="Disordered" evidence="1">
    <location>
        <begin position="315"/>
        <end position="339"/>
    </location>
</feature>